<proteinExistence type="predicted"/>
<keyword evidence="1" id="KW-0812">Transmembrane</keyword>
<comment type="caution">
    <text evidence="2">The sequence shown here is derived from an EMBL/GenBank/DDBJ whole genome shotgun (WGS) entry which is preliminary data.</text>
</comment>
<name>A0A9D2FTY7_9STRE</name>
<feature type="transmembrane region" description="Helical" evidence="1">
    <location>
        <begin position="149"/>
        <end position="175"/>
    </location>
</feature>
<keyword evidence="1" id="KW-1133">Transmembrane helix</keyword>
<feature type="transmembrane region" description="Helical" evidence="1">
    <location>
        <begin position="111"/>
        <end position="137"/>
    </location>
</feature>
<feature type="transmembrane region" description="Helical" evidence="1">
    <location>
        <begin position="82"/>
        <end position="104"/>
    </location>
</feature>
<dbReference type="EMBL" id="DXBD01000021">
    <property type="protein sequence ID" value="HIZ67408.1"/>
    <property type="molecule type" value="Genomic_DNA"/>
</dbReference>
<dbReference type="AlphaFoldDB" id="A0A9D2FTY7"/>
<sequence>MTKVEYLAKLDRYLRKLPKDDYQEAMDYFREYFDEAGPENEEAVIAELGTPKEAARDIISRLLDEKIIDADATETPKKWGTMVWIASLAVLATPVALPLALLIFGVLITILALGVALIATVLALAVAFIISGFYMLFDSWSYLSVSYSATALGFGLGLLSLGLSLLAILAAGAVFRMAGRSIVHLAQKTVNKGRK</sequence>
<evidence type="ECO:0000313" key="2">
    <source>
        <dbReference type="EMBL" id="HIZ67408.1"/>
    </source>
</evidence>
<accession>A0A9D2FTY7</accession>
<organism evidence="2 3">
    <name type="scientific">Candidatus Streptococcus faecavium</name>
    <dbReference type="NCBI Taxonomy" id="2838763"/>
    <lineage>
        <taxon>Bacteria</taxon>
        <taxon>Bacillati</taxon>
        <taxon>Bacillota</taxon>
        <taxon>Bacilli</taxon>
        <taxon>Lactobacillales</taxon>
        <taxon>Streptococcaceae</taxon>
        <taxon>Streptococcus</taxon>
    </lineage>
</organism>
<dbReference type="Pfam" id="PF22564">
    <property type="entry name" value="HAAS"/>
    <property type="match status" value="1"/>
</dbReference>
<keyword evidence="1" id="KW-0472">Membrane</keyword>
<reference evidence="2" key="2">
    <citation type="submission" date="2021-04" db="EMBL/GenBank/DDBJ databases">
        <authorList>
            <person name="Gilroy R."/>
        </authorList>
    </citation>
    <scope>NUCLEOTIDE SEQUENCE</scope>
    <source>
        <strain evidence="2">ChiBcolR9-63</strain>
    </source>
</reference>
<evidence type="ECO:0000313" key="3">
    <source>
        <dbReference type="Proteomes" id="UP000824058"/>
    </source>
</evidence>
<protein>
    <submittedName>
        <fullName evidence="2">DUF1700 domain-containing protein</fullName>
    </submittedName>
</protein>
<dbReference type="Proteomes" id="UP000824058">
    <property type="component" value="Unassembled WGS sequence"/>
</dbReference>
<evidence type="ECO:0000256" key="1">
    <source>
        <dbReference type="SAM" id="Phobius"/>
    </source>
</evidence>
<gene>
    <name evidence="2" type="ORF">H9965_02880</name>
</gene>
<reference evidence="2" key="1">
    <citation type="journal article" date="2021" name="PeerJ">
        <title>Extensive microbial diversity within the chicken gut microbiome revealed by metagenomics and culture.</title>
        <authorList>
            <person name="Gilroy R."/>
            <person name="Ravi A."/>
            <person name="Getino M."/>
            <person name="Pursley I."/>
            <person name="Horton D.L."/>
            <person name="Alikhan N.F."/>
            <person name="Baker D."/>
            <person name="Gharbi K."/>
            <person name="Hall N."/>
            <person name="Watson M."/>
            <person name="Adriaenssens E.M."/>
            <person name="Foster-Nyarko E."/>
            <person name="Jarju S."/>
            <person name="Secka A."/>
            <person name="Antonio M."/>
            <person name="Oren A."/>
            <person name="Chaudhuri R.R."/>
            <person name="La Ragione R."/>
            <person name="Hildebrand F."/>
            <person name="Pallen M.J."/>
        </authorList>
    </citation>
    <scope>NUCLEOTIDE SEQUENCE</scope>
    <source>
        <strain evidence="2">ChiBcolR9-63</strain>
    </source>
</reference>